<evidence type="ECO:0000256" key="2">
    <source>
        <dbReference type="ARBA" id="ARBA00006810"/>
    </source>
</evidence>
<dbReference type="Gene3D" id="1.20.120.220">
    <property type="entry name" value="ATP synthase, F0 complex, subunit A"/>
    <property type="match status" value="1"/>
</dbReference>
<evidence type="ECO:0000256" key="13">
    <source>
        <dbReference type="RuleBase" id="RU000483"/>
    </source>
</evidence>
<dbReference type="RefSeq" id="WP_158352988.1">
    <property type="nucleotide sequence ID" value="NZ_CP034852.1"/>
</dbReference>
<proteinExistence type="inferred from homology"/>
<feature type="transmembrane region" description="Helical" evidence="12">
    <location>
        <begin position="108"/>
        <end position="134"/>
    </location>
</feature>
<keyword evidence="6 12" id="KW-0812">Transmembrane</keyword>
<reference evidence="14 15" key="2">
    <citation type="submission" date="2019-05" db="EMBL/GenBank/DDBJ databases">
        <title>Genome evolution of the obligate endosymbiont Buchnera aphidicola.</title>
        <authorList>
            <person name="Moran N.A."/>
        </authorList>
    </citation>
    <scope>NUCLEOTIDE SEQUENCE [LARGE SCALE GENOMIC DNA]</scope>
    <source>
        <strain evidence="14 15">Tca</strain>
    </source>
</reference>
<evidence type="ECO:0000256" key="1">
    <source>
        <dbReference type="ARBA" id="ARBA00004141"/>
    </source>
</evidence>
<name>A0A4D6YKW9_9GAMM</name>
<keyword evidence="10 12" id="KW-0472">Membrane</keyword>
<evidence type="ECO:0000256" key="12">
    <source>
        <dbReference type="HAMAP-Rule" id="MF_01393"/>
    </source>
</evidence>
<sequence length="271" mass="31653">MFFRQISTPKEYISHHLQHLQFNLHTLKLLSGHNISTNFWILNLDSLFFSIILGLIFLFPFYKIAKNMQKNPNKIQTAVEILINFVNDNVNDIFHAKSQLIAPLSLTIFVWIFLMNAMDLIPVDFIPLFIKYFFHYSTIRVVPSSDINITFSMSIGVFILIIFYSIKIKGGKGFLKELIFQPFQHPIFYFFNFILESISLLSKPISLSLRLFGNIYAGEMIFILIASLIPWWCQWILNVPWAIFHILVIALQAFVFMILTIVYLSMASKKH</sequence>
<dbReference type="SUPFAM" id="SSF81336">
    <property type="entry name" value="F1F0 ATP synthase subunit A"/>
    <property type="match status" value="1"/>
</dbReference>
<dbReference type="GO" id="GO:0042777">
    <property type="term" value="P:proton motive force-driven plasma membrane ATP synthesis"/>
    <property type="evidence" value="ECO:0007669"/>
    <property type="project" value="TreeGrafter"/>
</dbReference>
<comment type="similarity">
    <text evidence="2 12 13">Belongs to the ATPase A chain family.</text>
</comment>
<dbReference type="OrthoDB" id="9789241at2"/>
<dbReference type="AlphaFoldDB" id="A0A4D6YKW9"/>
<keyword evidence="4 12" id="KW-1003">Cell membrane</keyword>
<accession>A0A4D6YKW9</accession>
<dbReference type="GO" id="GO:0005886">
    <property type="term" value="C:plasma membrane"/>
    <property type="evidence" value="ECO:0007669"/>
    <property type="project" value="UniProtKB-SubCell"/>
</dbReference>
<organism evidence="14 15">
    <name type="scientific">Buchnera aphidicola</name>
    <name type="common">Thelaxes californica</name>
    <dbReference type="NCBI Taxonomy" id="1315998"/>
    <lineage>
        <taxon>Bacteria</taxon>
        <taxon>Pseudomonadati</taxon>
        <taxon>Pseudomonadota</taxon>
        <taxon>Gammaproteobacteria</taxon>
        <taxon>Enterobacterales</taxon>
        <taxon>Erwiniaceae</taxon>
        <taxon>Buchnera</taxon>
    </lineage>
</organism>
<dbReference type="NCBIfam" id="NF004477">
    <property type="entry name" value="PRK05815.1-1"/>
    <property type="match status" value="1"/>
</dbReference>
<dbReference type="PANTHER" id="PTHR42823">
    <property type="entry name" value="ATP SYNTHASE SUBUNIT A, CHLOROPLASTIC"/>
    <property type="match status" value="1"/>
</dbReference>
<protein>
    <recommendedName>
        <fullName evidence="12 13">ATP synthase subunit a</fullName>
    </recommendedName>
    <alternativeName>
        <fullName evidence="12">ATP synthase F0 sector subunit a</fullName>
    </alternativeName>
    <alternativeName>
        <fullName evidence="12">F-ATPase subunit 6</fullName>
    </alternativeName>
</protein>
<evidence type="ECO:0000256" key="3">
    <source>
        <dbReference type="ARBA" id="ARBA00022448"/>
    </source>
</evidence>
<keyword evidence="3 12" id="KW-0813">Transport</keyword>
<keyword evidence="5 12" id="KW-0138">CF(0)</keyword>
<feature type="transmembrane region" description="Helical" evidence="12">
    <location>
        <begin position="39"/>
        <end position="62"/>
    </location>
</feature>
<dbReference type="GO" id="GO:0046933">
    <property type="term" value="F:proton-transporting ATP synthase activity, rotational mechanism"/>
    <property type="evidence" value="ECO:0007669"/>
    <property type="project" value="UniProtKB-UniRule"/>
</dbReference>
<keyword evidence="9 12" id="KW-0406">Ion transport</keyword>
<evidence type="ECO:0000256" key="10">
    <source>
        <dbReference type="ARBA" id="ARBA00023136"/>
    </source>
</evidence>
<keyword evidence="7 12" id="KW-0375">Hydrogen ion transport</keyword>
<dbReference type="EMBL" id="CP034852">
    <property type="protein sequence ID" value="QCI26560.1"/>
    <property type="molecule type" value="Genomic_DNA"/>
</dbReference>
<keyword evidence="8 12" id="KW-1133">Transmembrane helix</keyword>
<dbReference type="GO" id="GO:0045259">
    <property type="term" value="C:proton-transporting ATP synthase complex"/>
    <property type="evidence" value="ECO:0007669"/>
    <property type="project" value="UniProtKB-KW"/>
</dbReference>
<feature type="transmembrane region" description="Helical" evidence="12">
    <location>
        <begin position="243"/>
        <end position="264"/>
    </location>
</feature>
<reference evidence="14 15" key="1">
    <citation type="submission" date="2018-12" db="EMBL/GenBank/DDBJ databases">
        <authorList>
            <person name="Chong R.A."/>
        </authorList>
    </citation>
    <scope>NUCLEOTIDE SEQUENCE [LARGE SCALE GENOMIC DNA]</scope>
    <source>
        <strain evidence="14 15">Tca</strain>
    </source>
</reference>
<comment type="subcellular location">
    <subcellularLocation>
        <location evidence="12 13">Cell membrane</location>
        <topology evidence="12 13">Multi-pass membrane protein</topology>
    </subcellularLocation>
    <subcellularLocation>
        <location evidence="1">Membrane</location>
        <topology evidence="1">Multi-pass membrane protein</topology>
    </subcellularLocation>
</comment>
<evidence type="ECO:0000256" key="9">
    <source>
        <dbReference type="ARBA" id="ARBA00023065"/>
    </source>
</evidence>
<evidence type="ECO:0000256" key="6">
    <source>
        <dbReference type="ARBA" id="ARBA00022692"/>
    </source>
</evidence>
<keyword evidence="11 12" id="KW-0066">ATP synthesis</keyword>
<dbReference type="PRINTS" id="PR00123">
    <property type="entry name" value="ATPASEA"/>
</dbReference>
<feature type="transmembrane region" description="Helical" evidence="12">
    <location>
        <begin position="214"/>
        <end position="237"/>
    </location>
</feature>
<dbReference type="NCBIfam" id="TIGR01131">
    <property type="entry name" value="ATP_synt_6_or_A"/>
    <property type="match status" value="1"/>
</dbReference>
<dbReference type="PANTHER" id="PTHR42823:SF3">
    <property type="entry name" value="ATP SYNTHASE SUBUNIT A, CHLOROPLASTIC"/>
    <property type="match status" value="1"/>
</dbReference>
<evidence type="ECO:0000256" key="11">
    <source>
        <dbReference type="ARBA" id="ARBA00023310"/>
    </source>
</evidence>
<evidence type="ECO:0000256" key="4">
    <source>
        <dbReference type="ARBA" id="ARBA00022475"/>
    </source>
</evidence>
<dbReference type="InterPro" id="IPR023011">
    <property type="entry name" value="ATP_synth_F0_asu_AS"/>
</dbReference>
<feature type="transmembrane region" description="Helical" evidence="12">
    <location>
        <begin position="146"/>
        <end position="166"/>
    </location>
</feature>
<dbReference type="HAMAP" id="MF_01393">
    <property type="entry name" value="ATP_synth_a_bact"/>
    <property type="match status" value="1"/>
</dbReference>
<keyword evidence="15" id="KW-1185">Reference proteome</keyword>
<comment type="function">
    <text evidence="12 13">Key component of the proton channel; it plays a direct role in the translocation of protons across the membrane.</text>
</comment>
<dbReference type="InterPro" id="IPR045082">
    <property type="entry name" value="ATP_syn_F0_a_bact/chloroplast"/>
</dbReference>
<dbReference type="InterPro" id="IPR000568">
    <property type="entry name" value="ATP_synth_F0_asu"/>
</dbReference>
<dbReference type="Pfam" id="PF00119">
    <property type="entry name" value="ATP-synt_A"/>
    <property type="match status" value="1"/>
</dbReference>
<dbReference type="CDD" id="cd00310">
    <property type="entry name" value="ATP-synt_Fo_a_6"/>
    <property type="match status" value="1"/>
</dbReference>
<evidence type="ECO:0000256" key="8">
    <source>
        <dbReference type="ARBA" id="ARBA00022989"/>
    </source>
</evidence>
<dbReference type="GO" id="GO:0016787">
    <property type="term" value="F:hydrolase activity"/>
    <property type="evidence" value="ECO:0007669"/>
    <property type="project" value="UniProtKB-KW"/>
</dbReference>
<dbReference type="InterPro" id="IPR035908">
    <property type="entry name" value="F0_ATP_A_sf"/>
</dbReference>
<dbReference type="PROSITE" id="PS00449">
    <property type="entry name" value="ATPASE_A"/>
    <property type="match status" value="1"/>
</dbReference>
<keyword evidence="14" id="KW-0378">Hydrolase</keyword>
<evidence type="ECO:0000313" key="14">
    <source>
        <dbReference type="EMBL" id="QCI26560.1"/>
    </source>
</evidence>
<evidence type="ECO:0000256" key="7">
    <source>
        <dbReference type="ARBA" id="ARBA00022781"/>
    </source>
</evidence>
<evidence type="ECO:0000256" key="5">
    <source>
        <dbReference type="ARBA" id="ARBA00022547"/>
    </source>
</evidence>
<dbReference type="FunFam" id="1.20.120.220:FF:000002">
    <property type="entry name" value="ATP synthase subunit a"/>
    <property type="match status" value="1"/>
</dbReference>
<evidence type="ECO:0000313" key="15">
    <source>
        <dbReference type="Proteomes" id="UP000298782"/>
    </source>
</evidence>
<dbReference type="Proteomes" id="UP000298782">
    <property type="component" value="Chromosome"/>
</dbReference>
<gene>
    <name evidence="12" type="primary">atpB</name>
    <name evidence="14" type="ORF">D9V80_00010</name>
</gene>